<keyword evidence="4" id="KW-0067">ATP-binding</keyword>
<keyword evidence="2" id="KW-0378">Hydrolase</keyword>
<reference evidence="6 7" key="1">
    <citation type="submission" date="2018-03" db="EMBL/GenBank/DDBJ databases">
        <title>Genomic Encyclopedia of Archaeal and Bacterial Type Strains, Phase II (KMG-II): from individual species to whole genera.</title>
        <authorList>
            <person name="Goeker M."/>
        </authorList>
    </citation>
    <scope>NUCLEOTIDE SEQUENCE [LARGE SCALE GENOMIC DNA]</scope>
    <source>
        <strain evidence="6 7">DSM 45348</strain>
    </source>
</reference>
<dbReference type="GO" id="GO:0043139">
    <property type="term" value="F:5'-3' DNA helicase activity"/>
    <property type="evidence" value="ECO:0007669"/>
    <property type="project" value="TreeGrafter"/>
</dbReference>
<proteinExistence type="predicted"/>
<gene>
    <name evidence="6" type="ORF">CLV70_116174</name>
</gene>
<comment type="caution">
    <text evidence="6">The sequence shown here is derived from an EMBL/GenBank/DDBJ whole genome shotgun (WGS) entry which is preliminary data.</text>
</comment>
<accession>A0A2T0RP38</accession>
<evidence type="ECO:0000256" key="2">
    <source>
        <dbReference type="ARBA" id="ARBA00022801"/>
    </source>
</evidence>
<evidence type="ECO:0000256" key="4">
    <source>
        <dbReference type="ARBA" id="ARBA00022840"/>
    </source>
</evidence>
<evidence type="ECO:0000313" key="6">
    <source>
        <dbReference type="EMBL" id="PRY22911.1"/>
    </source>
</evidence>
<dbReference type="InterPro" id="IPR047187">
    <property type="entry name" value="SF1_C_Upf1"/>
</dbReference>
<dbReference type="GO" id="GO:0005524">
    <property type="term" value="F:ATP binding"/>
    <property type="evidence" value="ECO:0007669"/>
    <property type="project" value="UniProtKB-KW"/>
</dbReference>
<dbReference type="InterPro" id="IPR027417">
    <property type="entry name" value="P-loop_NTPase"/>
</dbReference>
<name>A0A2T0RP38_9ACTN</name>
<evidence type="ECO:0000256" key="3">
    <source>
        <dbReference type="ARBA" id="ARBA00022806"/>
    </source>
</evidence>
<dbReference type="EMBL" id="PVZG01000016">
    <property type="protein sequence ID" value="PRY22911.1"/>
    <property type="molecule type" value="Genomic_DNA"/>
</dbReference>
<evidence type="ECO:0000256" key="1">
    <source>
        <dbReference type="ARBA" id="ARBA00022741"/>
    </source>
</evidence>
<dbReference type="GO" id="GO:0016787">
    <property type="term" value="F:hydrolase activity"/>
    <property type="evidence" value="ECO:0007669"/>
    <property type="project" value="UniProtKB-KW"/>
</dbReference>
<dbReference type="Pfam" id="PF13087">
    <property type="entry name" value="AAA_12"/>
    <property type="match status" value="1"/>
</dbReference>
<dbReference type="Gene3D" id="3.40.50.300">
    <property type="entry name" value="P-loop containing nucleotide triphosphate hydrolases"/>
    <property type="match status" value="1"/>
</dbReference>
<sequence length="484" mass="51035">MALPQKSRQVRLAPLLVCDLTVGEDGLAHPAPPQPSPALIDHFQLSQAEADQLRQEVAERIVPGDQGSLAGAVDMVAATFGLKPVSTLDPAALVGSVQAGPVNGVQNAGMLFAAGNAESPERQLIEDLRDIVKNAGKIASTALGTLADRAADEPDAEISPVALSPVNEAQEEIIRAAMSRPLTVAQGPPGTGKSQLVTAVLATATAAGQSVLTDPARLAARAEPATRWVHVPGGFRRGITGSGCNDAEAEAVVTEVRRLREEYPYASIGVVTPLAEQQRVLDRALRAADVGGELVCATIHKFQGSEKDIMVVSPVGAHGISDRTRGWLADQTNLWNVAITRARSQLIVVGDRSWWSGQRGLLAVLAVPVVREAAGVDPGPRPVDRLVPGLRAAGLTVEWGTPLPGYPVDLTVTGGKRDLAVLIDDPEGEPDGRALRRTLTRLDIIAGAAEVRRIPVWRCLAEPEQVVAELRSLSEHDEGSPRTE</sequence>
<protein>
    <submittedName>
        <fullName evidence="6">AAA domain-containing protein</fullName>
    </submittedName>
</protein>
<dbReference type="SUPFAM" id="SSF52540">
    <property type="entry name" value="P-loop containing nucleoside triphosphate hydrolases"/>
    <property type="match status" value="2"/>
</dbReference>
<keyword evidence="1" id="KW-0547">Nucleotide-binding</keyword>
<dbReference type="InterPro" id="IPR041679">
    <property type="entry name" value="DNA2/NAM7-like_C"/>
</dbReference>
<evidence type="ECO:0000259" key="5">
    <source>
        <dbReference type="Pfam" id="PF13087"/>
    </source>
</evidence>
<organism evidence="6 7">
    <name type="scientific">Pseudosporangium ferrugineum</name>
    <dbReference type="NCBI Taxonomy" id="439699"/>
    <lineage>
        <taxon>Bacteria</taxon>
        <taxon>Bacillati</taxon>
        <taxon>Actinomycetota</taxon>
        <taxon>Actinomycetes</taxon>
        <taxon>Micromonosporales</taxon>
        <taxon>Micromonosporaceae</taxon>
        <taxon>Pseudosporangium</taxon>
    </lineage>
</organism>
<dbReference type="Proteomes" id="UP000239209">
    <property type="component" value="Unassembled WGS sequence"/>
</dbReference>
<dbReference type="CDD" id="cd18808">
    <property type="entry name" value="SF1_C_Upf1"/>
    <property type="match status" value="1"/>
</dbReference>
<evidence type="ECO:0000313" key="7">
    <source>
        <dbReference type="Proteomes" id="UP000239209"/>
    </source>
</evidence>
<dbReference type="AlphaFoldDB" id="A0A2T0RP38"/>
<feature type="domain" description="DNA2/NAM7 helicase-like C-terminal" evidence="5">
    <location>
        <begin position="221"/>
        <end position="352"/>
    </location>
</feature>
<dbReference type="PANTHER" id="PTHR43788:SF8">
    <property type="entry name" value="DNA-BINDING PROTEIN SMUBP-2"/>
    <property type="match status" value="1"/>
</dbReference>
<keyword evidence="3" id="KW-0347">Helicase</keyword>
<dbReference type="InterPro" id="IPR050534">
    <property type="entry name" value="Coronavir_polyprotein_1ab"/>
</dbReference>
<dbReference type="PANTHER" id="PTHR43788">
    <property type="entry name" value="DNA2/NAM7 HELICASE FAMILY MEMBER"/>
    <property type="match status" value="1"/>
</dbReference>
<keyword evidence="7" id="KW-1185">Reference proteome</keyword>